<dbReference type="AlphaFoldDB" id="A0A0F9UL33"/>
<dbReference type="PANTHER" id="PTHR13369">
    <property type="match status" value="1"/>
</dbReference>
<dbReference type="Pfam" id="PF13679">
    <property type="entry name" value="Methyltransf_32"/>
    <property type="match status" value="1"/>
</dbReference>
<name>A0A0F9UL33_9ZZZZ</name>
<accession>A0A0F9UL33</accession>
<comment type="caution">
    <text evidence="2">The sequence shown here is derived from an EMBL/GenBank/DDBJ whole genome shotgun (WGS) entry which is preliminary data.</text>
</comment>
<dbReference type="EMBL" id="LAZR01000082">
    <property type="protein sequence ID" value="KKN93935.1"/>
    <property type="molecule type" value="Genomic_DNA"/>
</dbReference>
<feature type="domain" description="Methyltransferase" evidence="1">
    <location>
        <begin position="103"/>
        <end position="230"/>
    </location>
</feature>
<protein>
    <recommendedName>
        <fullName evidence="1">Methyltransferase domain-containing protein</fullName>
    </recommendedName>
</protein>
<proteinExistence type="predicted"/>
<organism evidence="2">
    <name type="scientific">marine sediment metagenome</name>
    <dbReference type="NCBI Taxonomy" id="412755"/>
    <lineage>
        <taxon>unclassified sequences</taxon>
        <taxon>metagenomes</taxon>
        <taxon>ecological metagenomes</taxon>
    </lineage>
</organism>
<evidence type="ECO:0000313" key="2">
    <source>
        <dbReference type="EMBL" id="KKN93935.1"/>
    </source>
</evidence>
<sequence>MDFSRHFNDLDAWLYEHQAIWRARPFTQLILPWEAEHQTLAAFLRGRTLEQAEQVHNQPHLLQAPHPYPEIAAASRVLAALPAWSREPSRTFPESLTRHIPGRKWEQITRFAEISLERLPASTGSWIDWCAGKGHLGRVMAWQTGRPLICLEHNAALNEQGAALSSRCGVVAEHVDADVLTASAWSHMAADQFPVALHACGQLHMTLLEQSAMQGCRQVVLAPCCYNRIDADLYQSMSRAGKQAKLQLTKGDLGLPLLESVTAGQRERRLRDQSMAWRLAFDLWQRESLGTDVYLPTPAKPHSALGQGIADFCRSLAKHHQLDFAEPASWAALEQQGWQRLAQVRNLELVSALFRRPLEIWLLLDRALFMEEAGYAVQLGEFCSTSLTPRNLMLIASK</sequence>
<reference evidence="2" key="1">
    <citation type="journal article" date="2015" name="Nature">
        <title>Complex archaea that bridge the gap between prokaryotes and eukaryotes.</title>
        <authorList>
            <person name="Spang A."/>
            <person name="Saw J.H."/>
            <person name="Jorgensen S.L."/>
            <person name="Zaremba-Niedzwiedzka K."/>
            <person name="Martijn J."/>
            <person name="Lind A.E."/>
            <person name="van Eijk R."/>
            <person name="Schleper C."/>
            <person name="Guy L."/>
            <person name="Ettema T.J."/>
        </authorList>
    </citation>
    <scope>NUCLEOTIDE SEQUENCE</scope>
</reference>
<gene>
    <name evidence="2" type="ORF">LCGC14_0191980</name>
</gene>
<dbReference type="PANTHER" id="PTHR13369:SF0">
    <property type="entry name" value="GLUTATHIONE S-TRANSFERASE C-TERMINAL DOMAIN-CONTAINING PROTEIN"/>
    <property type="match status" value="1"/>
</dbReference>
<dbReference type="InterPro" id="IPR025714">
    <property type="entry name" value="Methyltranfer_dom"/>
</dbReference>
<evidence type="ECO:0000259" key="1">
    <source>
        <dbReference type="Pfam" id="PF13679"/>
    </source>
</evidence>